<reference evidence="3" key="1">
    <citation type="submission" date="2005-09" db="EMBL/GenBank/DDBJ databases">
        <authorList>
            <person name="Mural R.J."/>
            <person name="Li P.W."/>
            <person name="Adams M.D."/>
            <person name="Amanatides P.G."/>
            <person name="Baden-Tillson H."/>
            <person name="Barnstead M."/>
            <person name="Chin S.H."/>
            <person name="Dew I."/>
            <person name="Evans C.A."/>
            <person name="Ferriera S."/>
            <person name="Flanigan M."/>
            <person name="Fosler C."/>
            <person name="Glodek A."/>
            <person name="Gu Z."/>
            <person name="Holt R.A."/>
            <person name="Jennings D."/>
            <person name="Kraft C.L."/>
            <person name="Lu F."/>
            <person name="Nguyen T."/>
            <person name="Nusskern D.R."/>
            <person name="Pfannkoch C.M."/>
            <person name="Sitter C."/>
            <person name="Sutton G.G."/>
            <person name="Venter J.C."/>
            <person name="Wang Z."/>
            <person name="Woodage T."/>
            <person name="Zheng X.H."/>
            <person name="Zhong F."/>
        </authorList>
    </citation>
    <scope>NUCLEOTIDE SEQUENCE [LARGE SCALE GENOMIC DNA]</scope>
    <source>
        <strain>BN</strain>
        <strain evidence="3">Sprague-Dawley</strain>
    </source>
</reference>
<evidence type="ECO:0000256" key="1">
    <source>
        <dbReference type="SAM" id="MobiDB-lite"/>
    </source>
</evidence>
<evidence type="ECO:0000313" key="2">
    <source>
        <dbReference type="EMBL" id="EDM02922.1"/>
    </source>
</evidence>
<feature type="compositionally biased region" description="Acidic residues" evidence="1">
    <location>
        <begin position="46"/>
        <end position="55"/>
    </location>
</feature>
<feature type="region of interest" description="Disordered" evidence="1">
    <location>
        <begin position="1"/>
        <end position="23"/>
    </location>
</feature>
<evidence type="ECO:0000313" key="3">
    <source>
        <dbReference type="Proteomes" id="UP000234681"/>
    </source>
</evidence>
<dbReference type="EMBL" id="CH473947">
    <property type="protein sequence ID" value="EDM02922.1"/>
    <property type="molecule type" value="Genomic_DNA"/>
</dbReference>
<gene>
    <name evidence="2" type="ORF">rCG_62263</name>
</gene>
<protein>
    <submittedName>
        <fullName evidence="2">RCG62263</fullName>
    </submittedName>
</protein>
<name>A6HA67_RAT</name>
<accession>A6HA67</accession>
<feature type="region of interest" description="Disordered" evidence="1">
    <location>
        <begin position="46"/>
        <end position="77"/>
    </location>
</feature>
<feature type="compositionally biased region" description="Basic and acidic residues" evidence="1">
    <location>
        <begin position="65"/>
        <end position="77"/>
    </location>
</feature>
<organism evidence="2 3">
    <name type="scientific">Rattus norvegicus</name>
    <name type="common">Rat</name>
    <dbReference type="NCBI Taxonomy" id="10116"/>
    <lineage>
        <taxon>Eukaryota</taxon>
        <taxon>Metazoa</taxon>
        <taxon>Chordata</taxon>
        <taxon>Craniata</taxon>
        <taxon>Vertebrata</taxon>
        <taxon>Euteleostomi</taxon>
        <taxon>Mammalia</taxon>
        <taxon>Eutheria</taxon>
        <taxon>Euarchontoglires</taxon>
        <taxon>Glires</taxon>
        <taxon>Rodentia</taxon>
        <taxon>Myomorpha</taxon>
        <taxon>Muroidea</taxon>
        <taxon>Muridae</taxon>
        <taxon>Murinae</taxon>
        <taxon>Rattus</taxon>
    </lineage>
</organism>
<sequence length="77" mass="8635">MPRRKQSHPQPVKCEGVKVDTEDSFDEGPGALVLESDLLLGQDLEFEEEEEEEEGDGHNDQLMGFERDSEGVFKGRG</sequence>
<dbReference type="AlphaFoldDB" id="A6HA67"/>
<dbReference type="Proteomes" id="UP000234681">
    <property type="component" value="Chromosome 6"/>
</dbReference>
<proteinExistence type="predicted"/>